<evidence type="ECO:0000256" key="1">
    <source>
        <dbReference type="SAM" id="MobiDB-lite"/>
    </source>
</evidence>
<sequence>MWLTTTRLVLRPLSRRQVRCPSRRSRSRWITSCAPCGTPRSTRTGTWRTPGAASAPQPEREPARTATAAAAVATTSNCRRLRRDGRCITRGHSPSARTFRTRTNRPSGHSSKAGPNRCAS</sequence>
<organism evidence="2">
    <name type="scientific">Culex pipiens</name>
    <name type="common">House mosquito</name>
    <dbReference type="NCBI Taxonomy" id="7175"/>
    <lineage>
        <taxon>Eukaryota</taxon>
        <taxon>Metazoa</taxon>
        <taxon>Ecdysozoa</taxon>
        <taxon>Arthropoda</taxon>
        <taxon>Hexapoda</taxon>
        <taxon>Insecta</taxon>
        <taxon>Pterygota</taxon>
        <taxon>Neoptera</taxon>
        <taxon>Endopterygota</taxon>
        <taxon>Diptera</taxon>
        <taxon>Nematocera</taxon>
        <taxon>Culicoidea</taxon>
        <taxon>Culicidae</taxon>
        <taxon>Culicinae</taxon>
        <taxon>Culicini</taxon>
        <taxon>Culex</taxon>
        <taxon>Culex</taxon>
    </lineage>
</organism>
<proteinExistence type="predicted"/>
<evidence type="ECO:0000313" key="2">
    <source>
        <dbReference type="EMBL" id="CAG6467834.1"/>
    </source>
</evidence>
<protein>
    <submittedName>
        <fullName evidence="2">(northern house mosquito) hypothetical protein</fullName>
    </submittedName>
</protein>
<reference evidence="2" key="1">
    <citation type="submission" date="2021-05" db="EMBL/GenBank/DDBJ databases">
        <authorList>
            <person name="Alioto T."/>
            <person name="Alioto T."/>
            <person name="Gomez Garrido J."/>
        </authorList>
    </citation>
    <scope>NUCLEOTIDE SEQUENCE</scope>
</reference>
<accession>A0A8D8FF50</accession>
<dbReference type="AlphaFoldDB" id="A0A8D8FF50"/>
<name>A0A8D8FF50_CULPI</name>
<feature type="region of interest" description="Disordered" evidence="1">
    <location>
        <begin position="84"/>
        <end position="120"/>
    </location>
</feature>
<dbReference type="EMBL" id="HBUE01059213">
    <property type="protein sequence ID" value="CAG6467834.1"/>
    <property type="molecule type" value="Transcribed_RNA"/>
</dbReference>
<feature type="region of interest" description="Disordered" evidence="1">
    <location>
        <begin position="38"/>
        <end position="64"/>
    </location>
</feature>